<comment type="subunit">
    <text evidence="3">Component of the large ribosomal subunit (LSU).</text>
</comment>
<evidence type="ECO:0000256" key="5">
    <source>
        <dbReference type="ARBA" id="ARBA00022980"/>
    </source>
</evidence>
<keyword evidence="4" id="KW-0963">Cytoplasm</keyword>
<dbReference type="EMBL" id="BEGY01000049">
    <property type="protein sequence ID" value="GAX80180.1"/>
    <property type="molecule type" value="Genomic_DNA"/>
</dbReference>
<protein>
    <recommendedName>
        <fullName evidence="8">Large ribosomal subunit protein uL18 C-terminal eukaryotes domain-containing protein</fullName>
    </recommendedName>
</protein>
<sequence>MGYVKISDNFLNCTHNMLYSTRLQDYFSSFNNSSPFPFYVVKTSAYFSRFQVKYKRRRQGKTDYRARLRLTKQDKNKYNTHKYRLVVRFSNKDVTCQIVYATIAGDVVVAAAYAHELPEYGLSVGLTNYAAAYCVGLLCARRVLTKFGLADTYEGVEEPDGEYFKVEAVADAPRPFKCLLDTGLKRTSTGSKVFAALKGAVDGGLEIPHKEKRMVGYDKSGKKMDAEVLSKYIYGGHVEEYMETMQEEEPEKYQAHFAKYIEAGVEPGEVEDLYKEVHKKIRENPVLPKKEKKAPSEKKKWQPIKSTYEEKKQRLKEKLAALMEDGDE</sequence>
<dbReference type="OrthoDB" id="1618453at2759"/>
<evidence type="ECO:0000256" key="2">
    <source>
        <dbReference type="ARBA" id="ARBA00007116"/>
    </source>
</evidence>
<comment type="caution">
    <text evidence="9">The sequence shown here is derived from an EMBL/GenBank/DDBJ whole genome shotgun (WGS) entry which is preliminary data.</text>
</comment>
<proteinExistence type="inferred from homology"/>
<feature type="domain" description="Large ribosomal subunit protein uL18 C-terminal eukaryotes" evidence="8">
    <location>
        <begin position="270"/>
        <end position="323"/>
    </location>
</feature>
<dbReference type="STRING" id="1157962.A0A250XBN5"/>
<dbReference type="GO" id="GO:0008097">
    <property type="term" value="F:5S rRNA binding"/>
    <property type="evidence" value="ECO:0007669"/>
    <property type="project" value="InterPro"/>
</dbReference>
<name>A0A250XBN5_9CHLO</name>
<dbReference type="AlphaFoldDB" id="A0A250XBN5"/>
<evidence type="ECO:0000256" key="7">
    <source>
        <dbReference type="SAM" id="MobiDB-lite"/>
    </source>
</evidence>
<keyword evidence="10" id="KW-1185">Reference proteome</keyword>
<dbReference type="PANTHER" id="PTHR23410">
    <property type="entry name" value="RIBOSOMAL PROTEIN L5-RELATED"/>
    <property type="match status" value="1"/>
</dbReference>
<dbReference type="InterPro" id="IPR025607">
    <property type="entry name" value="Ribosomal_uL18_C_euk"/>
</dbReference>
<dbReference type="CDD" id="cd00432">
    <property type="entry name" value="Ribosomal_L18_L5e"/>
    <property type="match status" value="1"/>
</dbReference>
<comment type="subcellular location">
    <subcellularLocation>
        <location evidence="1">Cytoplasm</location>
    </subcellularLocation>
</comment>
<evidence type="ECO:0000256" key="3">
    <source>
        <dbReference type="ARBA" id="ARBA00011113"/>
    </source>
</evidence>
<dbReference type="GO" id="GO:0000027">
    <property type="term" value="P:ribosomal large subunit assembly"/>
    <property type="evidence" value="ECO:0007669"/>
    <property type="project" value="TreeGrafter"/>
</dbReference>
<dbReference type="Pfam" id="PF17144">
    <property type="entry name" value="Ribosomal_L5e"/>
    <property type="match status" value="1"/>
</dbReference>
<comment type="similarity">
    <text evidence="2">Belongs to the universal ribosomal protein uL18 family.</text>
</comment>
<keyword evidence="6" id="KW-0687">Ribonucleoprotein</keyword>
<dbReference type="Proteomes" id="UP000232323">
    <property type="component" value="Unassembled WGS sequence"/>
</dbReference>
<dbReference type="GO" id="GO:0006412">
    <property type="term" value="P:translation"/>
    <property type="evidence" value="ECO:0007669"/>
    <property type="project" value="InterPro"/>
</dbReference>
<dbReference type="FunFam" id="3.30.420.100:FF:000002">
    <property type="entry name" value="60S ribosomal protein L5"/>
    <property type="match status" value="1"/>
</dbReference>
<dbReference type="InterPro" id="IPR005485">
    <property type="entry name" value="Rbsml_uL18_euk_arch"/>
</dbReference>
<evidence type="ECO:0000313" key="9">
    <source>
        <dbReference type="EMBL" id="GAX80180.1"/>
    </source>
</evidence>
<dbReference type="GO" id="GO:0009955">
    <property type="term" value="P:adaxial/abaxial pattern specification"/>
    <property type="evidence" value="ECO:0007669"/>
    <property type="project" value="UniProtKB-ARBA"/>
</dbReference>
<reference evidence="9 10" key="1">
    <citation type="submission" date="2017-08" db="EMBL/GenBank/DDBJ databases">
        <title>Acidophilic green algal genome provides insights into adaptation to an acidic environment.</title>
        <authorList>
            <person name="Hirooka S."/>
            <person name="Hirose Y."/>
            <person name="Kanesaki Y."/>
            <person name="Higuchi S."/>
            <person name="Fujiwara T."/>
            <person name="Onuma R."/>
            <person name="Era A."/>
            <person name="Ohbayashi R."/>
            <person name="Uzuka A."/>
            <person name="Nozaki H."/>
            <person name="Yoshikawa H."/>
            <person name="Miyagishima S.Y."/>
        </authorList>
    </citation>
    <scope>NUCLEOTIDE SEQUENCE [LARGE SCALE GENOMIC DNA]</scope>
    <source>
        <strain evidence="9 10">NIES-2499</strain>
    </source>
</reference>
<dbReference type="GO" id="GO:0009965">
    <property type="term" value="P:leaf morphogenesis"/>
    <property type="evidence" value="ECO:0007669"/>
    <property type="project" value="UniProtKB-ARBA"/>
</dbReference>
<dbReference type="SUPFAM" id="SSF53137">
    <property type="entry name" value="Translational machinery components"/>
    <property type="match status" value="1"/>
</dbReference>
<dbReference type="GO" id="GO:0022625">
    <property type="term" value="C:cytosolic large ribosomal subunit"/>
    <property type="evidence" value="ECO:0007669"/>
    <property type="project" value="TreeGrafter"/>
</dbReference>
<evidence type="ECO:0000256" key="1">
    <source>
        <dbReference type="ARBA" id="ARBA00004496"/>
    </source>
</evidence>
<dbReference type="PANTHER" id="PTHR23410:SF12">
    <property type="entry name" value="LARGE RIBOSOMAL SUBUNIT PROTEIN UL18"/>
    <property type="match status" value="1"/>
</dbReference>
<dbReference type="Gene3D" id="3.30.420.100">
    <property type="match status" value="1"/>
</dbReference>
<evidence type="ECO:0000259" key="8">
    <source>
        <dbReference type="Pfam" id="PF14204"/>
    </source>
</evidence>
<keyword evidence="5" id="KW-0689">Ribosomal protein</keyword>
<evidence type="ECO:0000313" key="10">
    <source>
        <dbReference type="Proteomes" id="UP000232323"/>
    </source>
</evidence>
<evidence type="ECO:0000256" key="6">
    <source>
        <dbReference type="ARBA" id="ARBA00023274"/>
    </source>
</evidence>
<gene>
    <name evidence="9" type="ORF">CEUSTIGMA_g7618.t1</name>
</gene>
<dbReference type="GO" id="GO:0003735">
    <property type="term" value="F:structural constituent of ribosome"/>
    <property type="evidence" value="ECO:0007669"/>
    <property type="project" value="InterPro"/>
</dbReference>
<dbReference type="Pfam" id="PF14204">
    <property type="entry name" value="Ribosomal_L18_c"/>
    <property type="match status" value="1"/>
</dbReference>
<accession>A0A250XBN5</accession>
<organism evidence="9 10">
    <name type="scientific">Chlamydomonas eustigma</name>
    <dbReference type="NCBI Taxonomy" id="1157962"/>
    <lineage>
        <taxon>Eukaryota</taxon>
        <taxon>Viridiplantae</taxon>
        <taxon>Chlorophyta</taxon>
        <taxon>core chlorophytes</taxon>
        <taxon>Chlorophyceae</taxon>
        <taxon>CS clade</taxon>
        <taxon>Chlamydomonadales</taxon>
        <taxon>Chlamydomonadaceae</taxon>
        <taxon>Chlamydomonas</taxon>
    </lineage>
</organism>
<dbReference type="InterPro" id="IPR057268">
    <property type="entry name" value="Ribosomal_L18"/>
</dbReference>
<dbReference type="HAMAP" id="MF_01337_A">
    <property type="entry name" value="Ribosomal_uL18_A"/>
    <property type="match status" value="1"/>
</dbReference>
<dbReference type="PRINTS" id="PR00058">
    <property type="entry name" value="RIBOSOMALL5"/>
</dbReference>
<feature type="region of interest" description="Disordered" evidence="7">
    <location>
        <begin position="284"/>
        <end position="312"/>
    </location>
</feature>
<evidence type="ECO:0000256" key="4">
    <source>
        <dbReference type="ARBA" id="ARBA00022490"/>
    </source>
</evidence>